<evidence type="ECO:0000256" key="1">
    <source>
        <dbReference type="ARBA" id="ARBA00022723"/>
    </source>
</evidence>
<dbReference type="PROSITE" id="PS00028">
    <property type="entry name" value="ZINC_FINGER_C2H2_1"/>
    <property type="match status" value="3"/>
</dbReference>
<feature type="domain" description="C2H2-type" evidence="7">
    <location>
        <begin position="416"/>
        <end position="444"/>
    </location>
</feature>
<dbReference type="GO" id="GO:0045944">
    <property type="term" value="P:positive regulation of transcription by RNA polymerase II"/>
    <property type="evidence" value="ECO:0007669"/>
    <property type="project" value="TreeGrafter"/>
</dbReference>
<dbReference type="PANTHER" id="PTHR24403">
    <property type="entry name" value="ZINC FINGER PROTEIN"/>
    <property type="match status" value="1"/>
</dbReference>
<dbReference type="PANTHER" id="PTHR24403:SF67">
    <property type="entry name" value="FI01116P-RELATED"/>
    <property type="match status" value="1"/>
</dbReference>
<feature type="domain" description="C2H2-type" evidence="7">
    <location>
        <begin position="479"/>
        <end position="502"/>
    </location>
</feature>
<dbReference type="OrthoDB" id="3561125at2759"/>
<keyword evidence="3 5" id="KW-0863">Zinc-finger</keyword>
<evidence type="ECO:0000259" key="7">
    <source>
        <dbReference type="PROSITE" id="PS50157"/>
    </source>
</evidence>
<sequence>MEDNDADETLVLNFLPDQSVVPEVVIGIDKDASESTKLDGSFDENQNQKITTKPENRELGPENTPLPLKMKKLVVMLDEVDLTPKKRKRKSIVPNPLSAAKIKKTATPRNTRTSSANSSLSASKTPKLAVKETPKRKKLVQQKLQFKPLVKKPENAKCDANNDVVVKIENFYADEVVPVSKPVTKEKHSGKDHKNNNQVSKPSAKQIKDVDVRSKDLQEDDSKFKLETDTKEYEPIKKGRPIKSLRNEGTKPVTNSLKIPGERKFYRCDHCPYMGSSRANLERHNMIHMSEDDILWYKCSDCEYKSKYEAQLRSHVIIHKDPKEIEWFPCPHCDLKCSRKHNLTNHIKTAHLDRVNNFKCEKCSYATFSNDRLVAHSKSHSDKIFGCKLCKFITKNDDYLKNHVKLKHSETDERPFPCDTCSYKGRTKRELVRHYDRMHNKEKMRVYRCELCDFNSIYKKNMEFHVLHMHKNSEGFQKFICGHCNKQFAYKNGLKTHIIRIHLKFSEEDWQRCRECKYKTKDVGTLKRHIKRNHGAPRLLCKQCNFATNRLKSMVAHEKTHKADCEDILKCPKCPYRIIQASSFVYHMKIIHGIPLNSKDLYKYYENDDKKIKEKFVSESE</sequence>
<feature type="compositionally biased region" description="Low complexity" evidence="6">
    <location>
        <begin position="109"/>
        <end position="123"/>
    </location>
</feature>
<dbReference type="GO" id="GO:0008270">
    <property type="term" value="F:zinc ion binding"/>
    <property type="evidence" value="ECO:0007669"/>
    <property type="project" value="UniProtKB-KW"/>
</dbReference>
<dbReference type="AlphaFoldDB" id="A0A9N9MRC3"/>
<evidence type="ECO:0000313" key="9">
    <source>
        <dbReference type="Proteomes" id="UP001152799"/>
    </source>
</evidence>
<name>A0A9N9MRC3_9CUCU</name>
<dbReference type="InterPro" id="IPR013087">
    <property type="entry name" value="Znf_C2H2_type"/>
</dbReference>
<organism evidence="8 9">
    <name type="scientific">Ceutorhynchus assimilis</name>
    <name type="common">cabbage seed weevil</name>
    <dbReference type="NCBI Taxonomy" id="467358"/>
    <lineage>
        <taxon>Eukaryota</taxon>
        <taxon>Metazoa</taxon>
        <taxon>Ecdysozoa</taxon>
        <taxon>Arthropoda</taxon>
        <taxon>Hexapoda</taxon>
        <taxon>Insecta</taxon>
        <taxon>Pterygota</taxon>
        <taxon>Neoptera</taxon>
        <taxon>Endopterygota</taxon>
        <taxon>Coleoptera</taxon>
        <taxon>Polyphaga</taxon>
        <taxon>Cucujiformia</taxon>
        <taxon>Curculionidae</taxon>
        <taxon>Ceutorhynchinae</taxon>
        <taxon>Ceutorhynchus</taxon>
    </lineage>
</organism>
<keyword evidence="9" id="KW-1185">Reference proteome</keyword>
<evidence type="ECO:0000256" key="6">
    <source>
        <dbReference type="SAM" id="MobiDB-lite"/>
    </source>
</evidence>
<dbReference type="SUPFAM" id="SSF57667">
    <property type="entry name" value="beta-beta-alpha zinc fingers"/>
    <property type="match status" value="5"/>
</dbReference>
<dbReference type="Proteomes" id="UP001152799">
    <property type="component" value="Chromosome 6"/>
</dbReference>
<evidence type="ECO:0000256" key="3">
    <source>
        <dbReference type="ARBA" id="ARBA00022771"/>
    </source>
</evidence>
<keyword evidence="4" id="KW-0862">Zinc</keyword>
<feature type="region of interest" description="Disordered" evidence="6">
    <location>
        <begin position="86"/>
        <end position="136"/>
    </location>
</feature>
<feature type="domain" description="C2H2-type" evidence="7">
    <location>
        <begin position="358"/>
        <end position="383"/>
    </location>
</feature>
<gene>
    <name evidence="8" type="ORF">CEUTPL_LOCUS10440</name>
</gene>
<evidence type="ECO:0000256" key="2">
    <source>
        <dbReference type="ARBA" id="ARBA00022737"/>
    </source>
</evidence>
<evidence type="ECO:0000256" key="4">
    <source>
        <dbReference type="ARBA" id="ARBA00022833"/>
    </source>
</evidence>
<dbReference type="Gene3D" id="3.30.160.60">
    <property type="entry name" value="Classic Zinc Finger"/>
    <property type="match status" value="6"/>
</dbReference>
<keyword evidence="1" id="KW-0479">Metal-binding</keyword>
<protein>
    <recommendedName>
        <fullName evidence="7">C2H2-type domain-containing protein</fullName>
    </recommendedName>
</protein>
<dbReference type="PROSITE" id="PS50157">
    <property type="entry name" value="ZINC_FINGER_C2H2_2"/>
    <property type="match status" value="5"/>
</dbReference>
<dbReference type="InterPro" id="IPR036236">
    <property type="entry name" value="Znf_C2H2_sf"/>
</dbReference>
<feature type="region of interest" description="Disordered" evidence="6">
    <location>
        <begin position="32"/>
        <end position="67"/>
    </location>
</feature>
<keyword evidence="2" id="KW-0677">Repeat</keyword>
<dbReference type="InterPro" id="IPR050688">
    <property type="entry name" value="Zinc_finger/UBP_domain"/>
</dbReference>
<dbReference type="SMART" id="SM00355">
    <property type="entry name" value="ZnF_C2H2"/>
    <property type="match status" value="11"/>
</dbReference>
<dbReference type="EMBL" id="OU892282">
    <property type="protein sequence ID" value="CAG9769970.1"/>
    <property type="molecule type" value="Genomic_DNA"/>
</dbReference>
<reference evidence="8" key="1">
    <citation type="submission" date="2022-01" db="EMBL/GenBank/DDBJ databases">
        <authorList>
            <person name="King R."/>
        </authorList>
    </citation>
    <scope>NUCLEOTIDE SEQUENCE</scope>
</reference>
<evidence type="ECO:0000313" key="8">
    <source>
        <dbReference type="EMBL" id="CAG9769970.1"/>
    </source>
</evidence>
<feature type="domain" description="C2H2-type" evidence="7">
    <location>
        <begin position="297"/>
        <end position="324"/>
    </location>
</feature>
<proteinExistence type="predicted"/>
<evidence type="ECO:0000256" key="5">
    <source>
        <dbReference type="PROSITE-ProRule" id="PRU00042"/>
    </source>
</evidence>
<feature type="region of interest" description="Disordered" evidence="6">
    <location>
        <begin position="182"/>
        <end position="214"/>
    </location>
</feature>
<dbReference type="Pfam" id="PF00096">
    <property type="entry name" value="zf-C2H2"/>
    <property type="match status" value="2"/>
</dbReference>
<feature type="domain" description="C2H2-type" evidence="7">
    <location>
        <begin position="266"/>
        <end position="293"/>
    </location>
</feature>
<feature type="compositionally biased region" description="Basic and acidic residues" evidence="6">
    <location>
        <begin position="183"/>
        <end position="195"/>
    </location>
</feature>
<dbReference type="GO" id="GO:0005634">
    <property type="term" value="C:nucleus"/>
    <property type="evidence" value="ECO:0007669"/>
    <property type="project" value="TreeGrafter"/>
</dbReference>
<accession>A0A9N9MRC3</accession>